<keyword evidence="5" id="KW-1185">Reference proteome</keyword>
<dbReference type="Pfam" id="PF00072">
    <property type="entry name" value="Response_reg"/>
    <property type="match status" value="1"/>
</dbReference>
<evidence type="ECO:0000313" key="4">
    <source>
        <dbReference type="EMBL" id="MDR7151591.1"/>
    </source>
</evidence>
<proteinExistence type="predicted"/>
<evidence type="ECO:0000256" key="1">
    <source>
        <dbReference type="ARBA" id="ARBA00022553"/>
    </source>
</evidence>
<sequence length="187" mass="20775">MNPVLHGNLLLVDDEVSITSALHRALRAPLGNQVKIVTCNSGKEAIAEMLARRFDVIVSDLRMPHMGGMELLATAAEIQPECVRLILTGTADFATAQEAVNKFGLYRYLTKPWDIEELVKHLSSALIHSAEQRAQKDQAVQWVASQGQLSAEALERHRLESMEPGITRVEWDEHGCLVVPTSWGRLE</sequence>
<protein>
    <submittedName>
        <fullName evidence="4">DNA-binding NtrC family response regulator</fullName>
    </submittedName>
</protein>
<reference evidence="4 5" key="1">
    <citation type="submission" date="2023-07" db="EMBL/GenBank/DDBJ databases">
        <title>Sorghum-associated microbial communities from plants grown in Nebraska, USA.</title>
        <authorList>
            <person name="Schachtman D."/>
        </authorList>
    </citation>
    <scope>NUCLEOTIDE SEQUENCE [LARGE SCALE GENOMIC DNA]</scope>
    <source>
        <strain evidence="4 5">4249</strain>
    </source>
</reference>
<dbReference type="Gene3D" id="3.40.50.2300">
    <property type="match status" value="1"/>
</dbReference>
<keyword evidence="1 2" id="KW-0597">Phosphoprotein</keyword>
<feature type="domain" description="Response regulatory" evidence="3">
    <location>
        <begin position="8"/>
        <end position="126"/>
    </location>
</feature>
<dbReference type="PANTHER" id="PTHR44591:SF19">
    <property type="entry name" value="TWO-COMPONENT RESPONSE REGULATOR-RELATED"/>
    <property type="match status" value="1"/>
</dbReference>
<dbReference type="PROSITE" id="PS50110">
    <property type="entry name" value="RESPONSE_REGULATORY"/>
    <property type="match status" value="1"/>
</dbReference>
<dbReference type="Proteomes" id="UP001265700">
    <property type="component" value="Unassembled WGS sequence"/>
</dbReference>
<dbReference type="SMART" id="SM00448">
    <property type="entry name" value="REC"/>
    <property type="match status" value="1"/>
</dbReference>
<organism evidence="4 5">
    <name type="scientific">Hydrogenophaga palleronii</name>
    <dbReference type="NCBI Taxonomy" id="65655"/>
    <lineage>
        <taxon>Bacteria</taxon>
        <taxon>Pseudomonadati</taxon>
        <taxon>Pseudomonadota</taxon>
        <taxon>Betaproteobacteria</taxon>
        <taxon>Burkholderiales</taxon>
        <taxon>Comamonadaceae</taxon>
        <taxon>Hydrogenophaga</taxon>
    </lineage>
</organism>
<dbReference type="InterPro" id="IPR011006">
    <property type="entry name" value="CheY-like_superfamily"/>
</dbReference>
<evidence type="ECO:0000313" key="5">
    <source>
        <dbReference type="Proteomes" id="UP001265700"/>
    </source>
</evidence>
<evidence type="ECO:0000256" key="2">
    <source>
        <dbReference type="PROSITE-ProRule" id="PRU00169"/>
    </source>
</evidence>
<gene>
    <name evidence="4" type="ORF">J2W49_003567</name>
</gene>
<evidence type="ECO:0000259" key="3">
    <source>
        <dbReference type="PROSITE" id="PS50110"/>
    </source>
</evidence>
<dbReference type="InterPro" id="IPR050595">
    <property type="entry name" value="Bact_response_regulator"/>
</dbReference>
<accession>A0ABU1WRL0</accession>
<dbReference type="PANTHER" id="PTHR44591">
    <property type="entry name" value="STRESS RESPONSE REGULATOR PROTEIN 1"/>
    <property type="match status" value="1"/>
</dbReference>
<feature type="modified residue" description="4-aspartylphosphate" evidence="2">
    <location>
        <position position="60"/>
    </location>
</feature>
<dbReference type="CDD" id="cd17569">
    <property type="entry name" value="REC_HupR-like"/>
    <property type="match status" value="1"/>
</dbReference>
<dbReference type="InterPro" id="IPR001789">
    <property type="entry name" value="Sig_transdc_resp-reg_receiver"/>
</dbReference>
<dbReference type="EMBL" id="JAVDWU010000008">
    <property type="protein sequence ID" value="MDR7151591.1"/>
    <property type="molecule type" value="Genomic_DNA"/>
</dbReference>
<keyword evidence="4" id="KW-0238">DNA-binding</keyword>
<comment type="caution">
    <text evidence="4">The sequence shown here is derived from an EMBL/GenBank/DDBJ whole genome shotgun (WGS) entry which is preliminary data.</text>
</comment>
<dbReference type="GO" id="GO:0003677">
    <property type="term" value="F:DNA binding"/>
    <property type="evidence" value="ECO:0007669"/>
    <property type="project" value="UniProtKB-KW"/>
</dbReference>
<dbReference type="SUPFAM" id="SSF52172">
    <property type="entry name" value="CheY-like"/>
    <property type="match status" value="1"/>
</dbReference>
<dbReference type="RefSeq" id="WP_310319262.1">
    <property type="nucleotide sequence ID" value="NZ_JAVDWU010000008.1"/>
</dbReference>
<name>A0ABU1WRL0_9BURK</name>